<organism evidence="2 3">
    <name type="scientific">Daedalea quercina L-15889</name>
    <dbReference type="NCBI Taxonomy" id="1314783"/>
    <lineage>
        <taxon>Eukaryota</taxon>
        <taxon>Fungi</taxon>
        <taxon>Dikarya</taxon>
        <taxon>Basidiomycota</taxon>
        <taxon>Agaricomycotina</taxon>
        <taxon>Agaricomycetes</taxon>
        <taxon>Polyporales</taxon>
        <taxon>Fomitopsis</taxon>
    </lineage>
</organism>
<evidence type="ECO:0000256" key="1">
    <source>
        <dbReference type="SAM" id="Phobius"/>
    </source>
</evidence>
<keyword evidence="1" id="KW-0812">Transmembrane</keyword>
<accession>A0A165R2C7</accession>
<keyword evidence="1" id="KW-1133">Transmembrane helix</keyword>
<dbReference type="Proteomes" id="UP000076727">
    <property type="component" value="Unassembled WGS sequence"/>
</dbReference>
<feature type="transmembrane region" description="Helical" evidence="1">
    <location>
        <begin position="12"/>
        <end position="33"/>
    </location>
</feature>
<evidence type="ECO:0000313" key="2">
    <source>
        <dbReference type="EMBL" id="KZT70206.1"/>
    </source>
</evidence>
<sequence length="58" mass="6121">MFFLTRLACDATSTVSATSAVPSVLVVAVLLLAMRAEERVVRVEATLASDAPSSARLR</sequence>
<evidence type="ECO:0000313" key="3">
    <source>
        <dbReference type="Proteomes" id="UP000076727"/>
    </source>
</evidence>
<gene>
    <name evidence="2" type="ORF">DAEQUDRAFT_725841</name>
</gene>
<keyword evidence="3" id="KW-1185">Reference proteome</keyword>
<name>A0A165R2C7_9APHY</name>
<keyword evidence="1" id="KW-0472">Membrane</keyword>
<reference evidence="2 3" key="1">
    <citation type="journal article" date="2016" name="Mol. Biol. Evol.">
        <title>Comparative Genomics of Early-Diverging Mushroom-Forming Fungi Provides Insights into the Origins of Lignocellulose Decay Capabilities.</title>
        <authorList>
            <person name="Nagy L.G."/>
            <person name="Riley R."/>
            <person name="Tritt A."/>
            <person name="Adam C."/>
            <person name="Daum C."/>
            <person name="Floudas D."/>
            <person name="Sun H."/>
            <person name="Yadav J.S."/>
            <person name="Pangilinan J."/>
            <person name="Larsson K.H."/>
            <person name="Matsuura K."/>
            <person name="Barry K."/>
            <person name="Labutti K."/>
            <person name="Kuo R."/>
            <person name="Ohm R.A."/>
            <person name="Bhattacharya S.S."/>
            <person name="Shirouzu T."/>
            <person name="Yoshinaga Y."/>
            <person name="Martin F.M."/>
            <person name="Grigoriev I.V."/>
            <person name="Hibbett D.S."/>
        </authorList>
    </citation>
    <scope>NUCLEOTIDE SEQUENCE [LARGE SCALE GENOMIC DNA]</scope>
    <source>
        <strain evidence="2 3">L-15889</strain>
    </source>
</reference>
<dbReference type="AlphaFoldDB" id="A0A165R2C7"/>
<proteinExistence type="predicted"/>
<protein>
    <submittedName>
        <fullName evidence="2">Uncharacterized protein</fullName>
    </submittedName>
</protein>
<dbReference type="EMBL" id="KV429053">
    <property type="protein sequence ID" value="KZT70206.1"/>
    <property type="molecule type" value="Genomic_DNA"/>
</dbReference>